<dbReference type="Pfam" id="PF00582">
    <property type="entry name" value="Usp"/>
    <property type="match status" value="1"/>
</dbReference>
<comment type="caution">
    <text evidence="3">The sequence shown here is derived from an EMBL/GenBank/DDBJ whole genome shotgun (WGS) entry which is preliminary data.</text>
</comment>
<evidence type="ECO:0000313" key="4">
    <source>
        <dbReference type="Proteomes" id="UP001518990"/>
    </source>
</evidence>
<dbReference type="EMBL" id="JACTNF010000006">
    <property type="protein sequence ID" value="MBO1074679.1"/>
    <property type="molecule type" value="Genomic_DNA"/>
</dbReference>
<dbReference type="PRINTS" id="PR01438">
    <property type="entry name" value="UNVRSLSTRESS"/>
</dbReference>
<dbReference type="InterPro" id="IPR006016">
    <property type="entry name" value="UspA"/>
</dbReference>
<feature type="domain" description="UspA" evidence="2">
    <location>
        <begin position="157"/>
        <end position="276"/>
    </location>
</feature>
<evidence type="ECO:0000313" key="3">
    <source>
        <dbReference type="EMBL" id="MBO1074679.1"/>
    </source>
</evidence>
<protein>
    <submittedName>
        <fullName evidence="3">Universal stress protein</fullName>
    </submittedName>
</protein>
<reference evidence="3 4" key="1">
    <citation type="submission" date="2020-09" db="EMBL/GenBank/DDBJ databases">
        <title>Roseomonas.</title>
        <authorList>
            <person name="Zhu W."/>
        </authorList>
    </citation>
    <scope>NUCLEOTIDE SEQUENCE [LARGE SCALE GENOMIC DNA]</scope>
    <source>
        <strain evidence="3 4">1311</strain>
    </source>
</reference>
<keyword evidence="4" id="KW-1185">Reference proteome</keyword>
<comment type="similarity">
    <text evidence="1">Belongs to the universal stress protein A family.</text>
</comment>
<dbReference type="SUPFAM" id="SSF52402">
    <property type="entry name" value="Adenine nucleotide alpha hydrolases-like"/>
    <property type="match status" value="1"/>
</dbReference>
<gene>
    <name evidence="3" type="ORF">IAI60_08655</name>
</gene>
<evidence type="ECO:0000259" key="2">
    <source>
        <dbReference type="Pfam" id="PF00582"/>
    </source>
</evidence>
<sequence>MPIQILVPLHTYPDGNAEGIALHAAAVAQHLRGQVHALILGAEFPRVSSPFGNLVVDVPTMISETKAKCHARGNALAGALKSTAAAAGVSFRATELSCYPYSVGDVVADHGHYHDLILAGLRPDDETLRITAEAAIFGSGRPVLLVPESHPPHSLQQVTIAWDGSRVAARAVADAREFLRRASSVTVATVVDEKRLPESAVEERLIAYLASHGIQAEAAKLRSDGKAIAGRLQDFAREREAGLLVMGGFGHSRMRDFVLGGATRGILTDPKIPVLISH</sequence>
<proteinExistence type="inferred from homology"/>
<dbReference type="RefSeq" id="WP_207446384.1">
    <property type="nucleotide sequence ID" value="NZ_CP061094.1"/>
</dbReference>
<dbReference type="Proteomes" id="UP001518990">
    <property type="component" value="Unassembled WGS sequence"/>
</dbReference>
<accession>A0ABS3KB31</accession>
<dbReference type="InterPro" id="IPR006015">
    <property type="entry name" value="Universal_stress_UspA"/>
</dbReference>
<dbReference type="CDD" id="cd00293">
    <property type="entry name" value="USP-like"/>
    <property type="match status" value="1"/>
</dbReference>
<dbReference type="PANTHER" id="PTHR46268:SF15">
    <property type="entry name" value="UNIVERSAL STRESS PROTEIN HP_0031"/>
    <property type="match status" value="1"/>
</dbReference>
<dbReference type="Gene3D" id="3.40.50.12370">
    <property type="match status" value="1"/>
</dbReference>
<dbReference type="PANTHER" id="PTHR46268">
    <property type="entry name" value="STRESS RESPONSE PROTEIN NHAX"/>
    <property type="match status" value="1"/>
</dbReference>
<organism evidence="3 4">
    <name type="scientific">Roseomonas marmotae</name>
    <dbReference type="NCBI Taxonomy" id="2768161"/>
    <lineage>
        <taxon>Bacteria</taxon>
        <taxon>Pseudomonadati</taxon>
        <taxon>Pseudomonadota</taxon>
        <taxon>Alphaproteobacteria</taxon>
        <taxon>Acetobacterales</taxon>
        <taxon>Roseomonadaceae</taxon>
        <taxon>Roseomonas</taxon>
    </lineage>
</organism>
<evidence type="ECO:0000256" key="1">
    <source>
        <dbReference type="ARBA" id="ARBA00008791"/>
    </source>
</evidence>
<name>A0ABS3KB31_9PROT</name>